<evidence type="ECO:0000256" key="2">
    <source>
        <dbReference type="ARBA" id="ARBA00012418"/>
    </source>
</evidence>
<organism evidence="11 12">
    <name type="scientific">Natranaerovirga pectinivora</name>
    <dbReference type="NCBI Taxonomy" id="682400"/>
    <lineage>
        <taxon>Bacteria</taxon>
        <taxon>Bacillati</taxon>
        <taxon>Bacillota</taxon>
        <taxon>Clostridia</taxon>
        <taxon>Lachnospirales</taxon>
        <taxon>Natranaerovirgaceae</taxon>
        <taxon>Natranaerovirga</taxon>
    </lineage>
</organism>
<evidence type="ECO:0000256" key="10">
    <source>
        <dbReference type="HAMAP-Rule" id="MF_00366"/>
    </source>
</evidence>
<dbReference type="Proteomes" id="UP000294902">
    <property type="component" value="Unassembled WGS sequence"/>
</dbReference>
<dbReference type="GO" id="GO:0003899">
    <property type="term" value="F:DNA-directed RNA polymerase activity"/>
    <property type="evidence" value="ECO:0007669"/>
    <property type="project" value="UniProtKB-UniRule"/>
</dbReference>
<keyword evidence="12" id="KW-1185">Reference proteome</keyword>
<comment type="similarity">
    <text evidence="1 10">Belongs to the RNA polymerase subunit omega family.</text>
</comment>
<dbReference type="SUPFAM" id="SSF63562">
    <property type="entry name" value="RPB6/omega subunit-like"/>
    <property type="match status" value="1"/>
</dbReference>
<dbReference type="EC" id="2.7.7.6" evidence="2 10"/>
<dbReference type="Gene3D" id="3.90.940.10">
    <property type="match status" value="1"/>
</dbReference>
<dbReference type="OrthoDB" id="9815459at2"/>
<dbReference type="SMART" id="SM01409">
    <property type="entry name" value="RNA_pol_Rpb6"/>
    <property type="match status" value="1"/>
</dbReference>
<dbReference type="AlphaFoldDB" id="A0A4R3MT97"/>
<evidence type="ECO:0000313" key="12">
    <source>
        <dbReference type="Proteomes" id="UP000294902"/>
    </source>
</evidence>
<dbReference type="EMBL" id="SMAL01000001">
    <property type="protein sequence ID" value="TCT16940.1"/>
    <property type="molecule type" value="Genomic_DNA"/>
</dbReference>
<keyword evidence="4 10" id="KW-0240">DNA-directed RNA polymerase</keyword>
<keyword evidence="6 10" id="KW-0548">Nucleotidyltransferase</keyword>
<name>A0A4R3MT97_9FIRM</name>
<dbReference type="GO" id="GO:0000428">
    <property type="term" value="C:DNA-directed RNA polymerase complex"/>
    <property type="evidence" value="ECO:0007669"/>
    <property type="project" value="UniProtKB-KW"/>
</dbReference>
<keyword evidence="5 10" id="KW-0808">Transferase</keyword>
<evidence type="ECO:0000256" key="3">
    <source>
        <dbReference type="ARBA" id="ARBA00013725"/>
    </source>
</evidence>
<evidence type="ECO:0000256" key="4">
    <source>
        <dbReference type="ARBA" id="ARBA00022478"/>
    </source>
</evidence>
<sequence length="77" mass="8569">MLHPSYSDLMNILNENVEIGDEPVVKSRYSIVIATSKRARQLIDGDKPLAYSKSNKPLSIAVEEMNTGNLYIKGSDE</sequence>
<dbReference type="GO" id="GO:0003677">
    <property type="term" value="F:DNA binding"/>
    <property type="evidence" value="ECO:0007669"/>
    <property type="project" value="UniProtKB-UniRule"/>
</dbReference>
<keyword evidence="7 10" id="KW-0804">Transcription</keyword>
<dbReference type="InterPro" id="IPR036161">
    <property type="entry name" value="RPB6/omega-like_sf"/>
</dbReference>
<dbReference type="Pfam" id="PF01192">
    <property type="entry name" value="RNA_pol_Rpb6"/>
    <property type="match status" value="1"/>
</dbReference>
<comment type="function">
    <text evidence="10">Promotes RNA polymerase assembly. Latches the N- and C-terminal regions of the beta' subunit thereby facilitating its interaction with the beta and alpha subunits.</text>
</comment>
<evidence type="ECO:0000313" key="11">
    <source>
        <dbReference type="EMBL" id="TCT16940.1"/>
    </source>
</evidence>
<dbReference type="NCBIfam" id="TIGR00690">
    <property type="entry name" value="rpoZ"/>
    <property type="match status" value="1"/>
</dbReference>
<comment type="subunit">
    <text evidence="10">The RNAP catalytic core consists of 2 alpha, 1 beta, 1 beta' and 1 omega subunit. When a sigma factor is associated with the core the holoenzyme is formed, which can initiate transcription.</text>
</comment>
<dbReference type="GO" id="GO:0006351">
    <property type="term" value="P:DNA-templated transcription"/>
    <property type="evidence" value="ECO:0007669"/>
    <property type="project" value="UniProtKB-UniRule"/>
</dbReference>
<dbReference type="InterPro" id="IPR003716">
    <property type="entry name" value="DNA-dir_RNA_pol_omega"/>
</dbReference>
<dbReference type="InterPro" id="IPR006110">
    <property type="entry name" value="Pol_omega/Rpo6/RPB6"/>
</dbReference>
<gene>
    <name evidence="10" type="primary">rpoZ</name>
    <name evidence="11" type="ORF">EDC18_101236</name>
</gene>
<proteinExistence type="inferred from homology"/>
<comment type="caution">
    <text evidence="11">The sequence shown here is derived from an EMBL/GenBank/DDBJ whole genome shotgun (WGS) entry which is preliminary data.</text>
</comment>
<evidence type="ECO:0000256" key="9">
    <source>
        <dbReference type="ARBA" id="ARBA00048552"/>
    </source>
</evidence>
<reference evidence="11 12" key="1">
    <citation type="submission" date="2019-03" db="EMBL/GenBank/DDBJ databases">
        <title>Genomic Encyclopedia of Type Strains, Phase IV (KMG-IV): sequencing the most valuable type-strain genomes for metagenomic binning, comparative biology and taxonomic classification.</title>
        <authorList>
            <person name="Goeker M."/>
        </authorList>
    </citation>
    <scope>NUCLEOTIDE SEQUENCE [LARGE SCALE GENOMIC DNA]</scope>
    <source>
        <strain evidence="11 12">DSM 24629</strain>
    </source>
</reference>
<evidence type="ECO:0000256" key="8">
    <source>
        <dbReference type="ARBA" id="ARBA00029924"/>
    </source>
</evidence>
<accession>A0A4R3MT97</accession>
<evidence type="ECO:0000256" key="7">
    <source>
        <dbReference type="ARBA" id="ARBA00023163"/>
    </source>
</evidence>
<protein>
    <recommendedName>
        <fullName evidence="3 10">DNA-directed RNA polymerase subunit omega</fullName>
        <shortName evidence="10">RNAP omega subunit</shortName>
        <ecNumber evidence="2 10">2.7.7.6</ecNumber>
    </recommendedName>
    <alternativeName>
        <fullName evidence="10">RNA polymerase omega subunit</fullName>
    </alternativeName>
    <alternativeName>
        <fullName evidence="8 10">Transcriptase subunit omega</fullName>
    </alternativeName>
</protein>
<comment type="catalytic activity">
    <reaction evidence="9 10">
        <text>RNA(n) + a ribonucleoside 5'-triphosphate = RNA(n+1) + diphosphate</text>
        <dbReference type="Rhea" id="RHEA:21248"/>
        <dbReference type="Rhea" id="RHEA-COMP:14527"/>
        <dbReference type="Rhea" id="RHEA-COMP:17342"/>
        <dbReference type="ChEBI" id="CHEBI:33019"/>
        <dbReference type="ChEBI" id="CHEBI:61557"/>
        <dbReference type="ChEBI" id="CHEBI:140395"/>
        <dbReference type="EC" id="2.7.7.6"/>
    </reaction>
</comment>
<dbReference type="RefSeq" id="WP_132249422.1">
    <property type="nucleotide sequence ID" value="NZ_SMAL01000001.1"/>
</dbReference>
<evidence type="ECO:0000256" key="1">
    <source>
        <dbReference type="ARBA" id="ARBA00006711"/>
    </source>
</evidence>
<evidence type="ECO:0000256" key="5">
    <source>
        <dbReference type="ARBA" id="ARBA00022679"/>
    </source>
</evidence>
<evidence type="ECO:0000256" key="6">
    <source>
        <dbReference type="ARBA" id="ARBA00022695"/>
    </source>
</evidence>
<dbReference type="HAMAP" id="MF_00366">
    <property type="entry name" value="RNApol_bact_RpoZ"/>
    <property type="match status" value="1"/>
</dbReference>